<gene>
    <name evidence="1" type="ORF">GbCGDNIH3_7008</name>
</gene>
<protein>
    <submittedName>
        <fullName evidence="1">Uncharacterized protein</fullName>
    </submittedName>
</protein>
<dbReference type="KEGG" id="gbc:GbCGDNIH3_7008"/>
<dbReference type="AlphaFoldDB" id="A0AAN0REG1"/>
<proteinExistence type="predicted"/>
<organism evidence="1 2">
    <name type="scientific">Granulibacter bethesdensis</name>
    <dbReference type="NCBI Taxonomy" id="364410"/>
    <lineage>
        <taxon>Bacteria</taxon>
        <taxon>Pseudomonadati</taxon>
        <taxon>Pseudomonadota</taxon>
        <taxon>Alphaproteobacteria</taxon>
        <taxon>Acetobacterales</taxon>
        <taxon>Acetobacteraceae</taxon>
        <taxon>Granulibacter</taxon>
    </lineage>
</organism>
<sequence>MRWYLETSSALIRRWRPTYLKGMSPRSNCSCLPPRHPPLFPWLKRPQHAIHPWIAPVFSQRIGKAGEGAGHGQGLAGVDIGDVGGDENRRAGLTIFVGPRAGIETAMDLQRCDLRITLMIEPVKFCLHTGGVAGHRETSVKRSGTGRAV</sequence>
<dbReference type="EMBL" id="CP003181">
    <property type="protein sequence ID" value="AHJ63481.1"/>
    <property type="molecule type" value="Genomic_DNA"/>
</dbReference>
<dbReference type="Proteomes" id="UP000019438">
    <property type="component" value="Chromosome"/>
</dbReference>
<name>A0AAN0REG1_9PROT</name>
<evidence type="ECO:0000313" key="1">
    <source>
        <dbReference type="EMBL" id="AHJ63481.1"/>
    </source>
</evidence>
<evidence type="ECO:0000313" key="2">
    <source>
        <dbReference type="Proteomes" id="UP000019438"/>
    </source>
</evidence>
<accession>A0AAN0REG1</accession>
<reference evidence="2" key="1">
    <citation type="submission" date="2012-06" db="EMBL/GenBank/DDBJ databases">
        <title>Genome analysis of multiple Granulibacter bethesdensis isolates demonstrates substantial genome diversity.</title>
        <authorList>
            <person name="Greenberg D.E."/>
            <person name="Porcella S.F."/>
            <person name="Zarember K."/>
            <person name="Zelazny A.M."/>
            <person name="Bruno D."/>
            <person name="Martens C."/>
            <person name="Barbian K.D."/>
            <person name="Jaske E."/>
            <person name="Holland S.M."/>
        </authorList>
    </citation>
    <scope>NUCLEOTIDE SEQUENCE [LARGE SCALE GENOMIC DNA]</scope>
    <source>
        <strain evidence="2">CGDNIH3</strain>
    </source>
</reference>